<dbReference type="WBParaSite" id="PSU_v2.g4305.t1">
    <property type="protein sequence ID" value="PSU_v2.g4305.t1"/>
    <property type="gene ID" value="PSU_v2.g4305"/>
</dbReference>
<dbReference type="InterPro" id="IPR008271">
    <property type="entry name" value="Ser/Thr_kinase_AS"/>
</dbReference>
<feature type="domain" description="Protein kinase" evidence="4">
    <location>
        <begin position="41"/>
        <end position="288"/>
    </location>
</feature>
<dbReference type="Proteomes" id="UP000887577">
    <property type="component" value="Unplaced"/>
</dbReference>
<dbReference type="Gene3D" id="1.10.510.10">
    <property type="entry name" value="Transferase(Phosphotransferase) domain 1"/>
    <property type="match status" value="1"/>
</dbReference>
<proteinExistence type="predicted"/>
<comment type="cofactor">
    <cofactor evidence="1">
        <name>Mg(2+)</name>
        <dbReference type="ChEBI" id="CHEBI:18420"/>
    </cofactor>
</comment>
<dbReference type="GO" id="GO:0005737">
    <property type="term" value="C:cytoplasm"/>
    <property type="evidence" value="ECO:0007669"/>
    <property type="project" value="TreeGrafter"/>
</dbReference>
<evidence type="ECO:0000259" key="4">
    <source>
        <dbReference type="PROSITE" id="PS50011"/>
    </source>
</evidence>
<dbReference type="Pfam" id="PF00069">
    <property type="entry name" value="Pkinase"/>
    <property type="match status" value="1"/>
</dbReference>
<dbReference type="AlphaFoldDB" id="A0A914YUK4"/>
<sequence length="313" mass="36068">MGQRGGGDTQVQDSTGNNKRLWATQSFYNVTSFVDHNYQLMTCAQLIAVTQHSTVHKSYSKVFGRFVAIKIIDKKSIPSFLVEKFLPRELEITKRVNHPHIVHCLHIAQPQPTKVVIIYEFCDGGTLLKYVLDYNGLEEKEAARLFRQLIDAVYHLHFELSVAHRDIKLENILLDSNKVLKLADFGFARKTYKAEKSTSYCGTRPYSAPQLVDHIPYEAFAADWFACGIALYTMISGFWPHEPWEKISYPVKFTERISPSAKNLIERLIEKDENKRADFKECINSEWLRKHTADGSWIVPQSTSTVYPNWKAY</sequence>
<organism evidence="5 6">
    <name type="scientific">Panagrolaimus superbus</name>
    <dbReference type="NCBI Taxonomy" id="310955"/>
    <lineage>
        <taxon>Eukaryota</taxon>
        <taxon>Metazoa</taxon>
        <taxon>Ecdysozoa</taxon>
        <taxon>Nematoda</taxon>
        <taxon>Chromadorea</taxon>
        <taxon>Rhabditida</taxon>
        <taxon>Tylenchina</taxon>
        <taxon>Panagrolaimomorpha</taxon>
        <taxon>Panagrolaimoidea</taxon>
        <taxon>Panagrolaimidae</taxon>
        <taxon>Panagrolaimus</taxon>
    </lineage>
</organism>
<evidence type="ECO:0000256" key="1">
    <source>
        <dbReference type="ARBA" id="ARBA00001946"/>
    </source>
</evidence>
<dbReference type="PANTHER" id="PTHR24346">
    <property type="entry name" value="MAP/MICROTUBULE AFFINITY-REGULATING KINASE"/>
    <property type="match status" value="1"/>
</dbReference>
<dbReference type="GO" id="GO:0005524">
    <property type="term" value="F:ATP binding"/>
    <property type="evidence" value="ECO:0007669"/>
    <property type="project" value="UniProtKB-KW"/>
</dbReference>
<accession>A0A914YUK4</accession>
<keyword evidence="3" id="KW-0067">ATP-binding</keyword>
<dbReference type="SUPFAM" id="SSF56112">
    <property type="entry name" value="Protein kinase-like (PK-like)"/>
    <property type="match status" value="1"/>
</dbReference>
<keyword evidence="5" id="KW-1185">Reference proteome</keyword>
<dbReference type="SMART" id="SM00220">
    <property type="entry name" value="S_TKc"/>
    <property type="match status" value="1"/>
</dbReference>
<reference evidence="6" key="1">
    <citation type="submission" date="2022-11" db="UniProtKB">
        <authorList>
            <consortium name="WormBaseParasite"/>
        </authorList>
    </citation>
    <scope>IDENTIFICATION</scope>
</reference>
<dbReference type="InterPro" id="IPR011009">
    <property type="entry name" value="Kinase-like_dom_sf"/>
</dbReference>
<dbReference type="PANTHER" id="PTHR24346:SF30">
    <property type="entry name" value="MATERNAL EMBRYONIC LEUCINE ZIPPER KINASE"/>
    <property type="match status" value="1"/>
</dbReference>
<evidence type="ECO:0000313" key="6">
    <source>
        <dbReference type="WBParaSite" id="PSU_v2.g4305.t1"/>
    </source>
</evidence>
<dbReference type="GO" id="GO:0035556">
    <property type="term" value="P:intracellular signal transduction"/>
    <property type="evidence" value="ECO:0007669"/>
    <property type="project" value="TreeGrafter"/>
</dbReference>
<name>A0A914YUK4_9BILA</name>
<dbReference type="FunFam" id="1.10.510.10:FF:000571">
    <property type="entry name" value="Maternal embryonic leucine zipper kinase"/>
    <property type="match status" value="1"/>
</dbReference>
<dbReference type="GO" id="GO:0004674">
    <property type="term" value="F:protein serine/threonine kinase activity"/>
    <property type="evidence" value="ECO:0007669"/>
    <property type="project" value="TreeGrafter"/>
</dbReference>
<dbReference type="PROSITE" id="PS50011">
    <property type="entry name" value="PROTEIN_KINASE_DOM"/>
    <property type="match status" value="1"/>
</dbReference>
<dbReference type="InterPro" id="IPR000719">
    <property type="entry name" value="Prot_kinase_dom"/>
</dbReference>
<keyword evidence="2" id="KW-0547">Nucleotide-binding</keyword>
<evidence type="ECO:0000313" key="5">
    <source>
        <dbReference type="Proteomes" id="UP000887577"/>
    </source>
</evidence>
<evidence type="ECO:0000256" key="2">
    <source>
        <dbReference type="ARBA" id="ARBA00022741"/>
    </source>
</evidence>
<evidence type="ECO:0000256" key="3">
    <source>
        <dbReference type="ARBA" id="ARBA00022840"/>
    </source>
</evidence>
<protein>
    <submittedName>
        <fullName evidence="6">Protein kinase domain-containing protein</fullName>
    </submittedName>
</protein>
<dbReference type="PROSITE" id="PS00108">
    <property type="entry name" value="PROTEIN_KINASE_ST"/>
    <property type="match status" value="1"/>
</dbReference>